<evidence type="ECO:0000313" key="2">
    <source>
        <dbReference type="EMBL" id="PAA74820.1"/>
    </source>
</evidence>
<feature type="compositionally biased region" description="Basic residues" evidence="1">
    <location>
        <begin position="57"/>
        <end position="67"/>
    </location>
</feature>
<dbReference type="AlphaFoldDB" id="A0A267FLY5"/>
<proteinExistence type="predicted"/>
<reference evidence="2 3" key="1">
    <citation type="submission" date="2017-06" db="EMBL/GenBank/DDBJ databases">
        <title>A platform for efficient transgenesis in Macrostomum lignano, a flatworm model organism for stem cell research.</title>
        <authorList>
            <person name="Berezikov E."/>
        </authorList>
    </citation>
    <scope>NUCLEOTIDE SEQUENCE [LARGE SCALE GENOMIC DNA]</scope>
    <source>
        <strain evidence="2">DV1</strain>
        <tissue evidence="2">Whole organism</tissue>
    </source>
</reference>
<protein>
    <submittedName>
        <fullName evidence="2">Uncharacterized protein</fullName>
    </submittedName>
</protein>
<dbReference type="Proteomes" id="UP000215902">
    <property type="component" value="Unassembled WGS sequence"/>
</dbReference>
<gene>
    <name evidence="2" type="ORF">BOX15_Mlig007511g1</name>
</gene>
<sequence length="73" mass="8530">MSKRKTGRLWKRLTEKQTDLEKLQEEFDNSLLNSVDLSGMDSNKDLSIAVAKERRVSTQKKRMRRRSQSGFGK</sequence>
<keyword evidence="3" id="KW-1185">Reference proteome</keyword>
<dbReference type="EMBL" id="NIVC01000921">
    <property type="protein sequence ID" value="PAA74820.1"/>
    <property type="molecule type" value="Genomic_DNA"/>
</dbReference>
<evidence type="ECO:0000313" key="3">
    <source>
        <dbReference type="Proteomes" id="UP000215902"/>
    </source>
</evidence>
<comment type="caution">
    <text evidence="2">The sequence shown here is derived from an EMBL/GenBank/DDBJ whole genome shotgun (WGS) entry which is preliminary data.</text>
</comment>
<name>A0A267FLY5_9PLAT</name>
<feature type="region of interest" description="Disordered" evidence="1">
    <location>
        <begin position="52"/>
        <end position="73"/>
    </location>
</feature>
<organism evidence="2 3">
    <name type="scientific">Macrostomum lignano</name>
    <dbReference type="NCBI Taxonomy" id="282301"/>
    <lineage>
        <taxon>Eukaryota</taxon>
        <taxon>Metazoa</taxon>
        <taxon>Spiralia</taxon>
        <taxon>Lophotrochozoa</taxon>
        <taxon>Platyhelminthes</taxon>
        <taxon>Rhabditophora</taxon>
        <taxon>Macrostomorpha</taxon>
        <taxon>Macrostomida</taxon>
        <taxon>Macrostomidae</taxon>
        <taxon>Macrostomum</taxon>
    </lineage>
</organism>
<evidence type="ECO:0000256" key="1">
    <source>
        <dbReference type="SAM" id="MobiDB-lite"/>
    </source>
</evidence>
<accession>A0A267FLY5</accession>